<dbReference type="OrthoDB" id="7482953at2759"/>
<keyword evidence="3" id="KW-1185">Reference proteome</keyword>
<organism evidence="6">
    <name type="scientific">Thrips palmi</name>
    <name type="common">Melon thrips</name>
    <dbReference type="NCBI Taxonomy" id="161013"/>
    <lineage>
        <taxon>Eukaryota</taxon>
        <taxon>Metazoa</taxon>
        <taxon>Ecdysozoa</taxon>
        <taxon>Arthropoda</taxon>
        <taxon>Hexapoda</taxon>
        <taxon>Insecta</taxon>
        <taxon>Pterygota</taxon>
        <taxon>Neoptera</taxon>
        <taxon>Paraneoptera</taxon>
        <taxon>Thysanoptera</taxon>
        <taxon>Terebrantia</taxon>
        <taxon>Thripoidea</taxon>
        <taxon>Thripidae</taxon>
        <taxon>Thrips</taxon>
    </lineage>
</organism>
<evidence type="ECO:0000313" key="5">
    <source>
        <dbReference type="RefSeq" id="XP_034243927.1"/>
    </source>
</evidence>
<feature type="compositionally biased region" description="Low complexity" evidence="1">
    <location>
        <begin position="361"/>
        <end position="409"/>
    </location>
</feature>
<feature type="compositionally biased region" description="Low complexity" evidence="1">
    <location>
        <begin position="175"/>
        <end position="188"/>
    </location>
</feature>
<feature type="compositionally biased region" description="Low complexity" evidence="1">
    <location>
        <begin position="808"/>
        <end position="820"/>
    </location>
</feature>
<feature type="region of interest" description="Disordered" evidence="1">
    <location>
        <begin position="1122"/>
        <end position="1174"/>
    </location>
</feature>
<feature type="compositionally biased region" description="Pro residues" evidence="1">
    <location>
        <begin position="510"/>
        <end position="527"/>
    </location>
</feature>
<feature type="compositionally biased region" description="Low complexity" evidence="1">
    <location>
        <begin position="750"/>
        <end position="765"/>
    </location>
</feature>
<feature type="region of interest" description="Disordered" evidence="1">
    <location>
        <begin position="92"/>
        <end position="132"/>
    </location>
</feature>
<feature type="region of interest" description="Disordered" evidence="1">
    <location>
        <begin position="1341"/>
        <end position="1372"/>
    </location>
</feature>
<feature type="compositionally biased region" description="Low complexity" evidence="1">
    <location>
        <begin position="1247"/>
        <end position="1261"/>
    </location>
</feature>
<feature type="compositionally biased region" description="Basic and acidic residues" evidence="1">
    <location>
        <begin position="111"/>
        <end position="128"/>
    </location>
</feature>
<feature type="region of interest" description="Disordered" evidence="1">
    <location>
        <begin position="171"/>
        <end position="996"/>
    </location>
</feature>
<feature type="compositionally biased region" description="Low complexity" evidence="1">
    <location>
        <begin position="1497"/>
        <end position="1507"/>
    </location>
</feature>
<feature type="compositionally biased region" description="Low complexity" evidence="1">
    <location>
        <begin position="862"/>
        <end position="876"/>
    </location>
</feature>
<feature type="compositionally biased region" description="Pro residues" evidence="1">
    <location>
        <begin position="534"/>
        <end position="543"/>
    </location>
</feature>
<feature type="compositionally biased region" description="Low complexity" evidence="1">
    <location>
        <begin position="654"/>
        <end position="668"/>
    </location>
</feature>
<dbReference type="RefSeq" id="XP_034243927.1">
    <property type="nucleotide sequence ID" value="XM_034388036.1"/>
</dbReference>
<feature type="compositionally biased region" description="Low complexity" evidence="1">
    <location>
        <begin position="431"/>
        <end position="472"/>
    </location>
</feature>
<proteinExistence type="predicted"/>
<protein>
    <submittedName>
        <fullName evidence="4 5">Nascent polypeptide-associated complex subunit alpha, muscle-specific form-like</fullName>
    </submittedName>
</protein>
<name>A0A6P8YV20_THRPL</name>
<dbReference type="RefSeq" id="XP_034243925.1">
    <property type="nucleotide sequence ID" value="XM_034388034.1"/>
</dbReference>
<feature type="chain" id="PRO_5044654834" evidence="2">
    <location>
        <begin position="24"/>
        <end position="1507"/>
    </location>
</feature>
<reference evidence="4 5" key="1">
    <citation type="submission" date="2025-04" db="UniProtKB">
        <authorList>
            <consortium name="RefSeq"/>
        </authorList>
    </citation>
    <scope>IDENTIFICATION</scope>
    <source>
        <tissue evidence="4 5">Total insect</tissue>
    </source>
</reference>
<accession>A0A6P8YV20</accession>
<feature type="compositionally biased region" description="Pro residues" evidence="1">
    <location>
        <begin position="574"/>
        <end position="587"/>
    </location>
</feature>
<feature type="compositionally biased region" description="Low complexity" evidence="1">
    <location>
        <begin position="31"/>
        <end position="42"/>
    </location>
</feature>
<feature type="compositionally biased region" description="Pro residues" evidence="1">
    <location>
        <begin position="288"/>
        <end position="299"/>
    </location>
</feature>
<keyword evidence="2" id="KW-0732">Signal</keyword>
<sequence>MRLTWQLAVLVLSAAVAAVGVLGAPGPPPDDGLLGPPADQLPMEARDSELELEDDPSPPHSAALLGPATILNGGKPFFADKDPVTGQLDLSAAKVEPAEPPPQDDYDYEEHDGIDRKDTAGTRGRPNDLDSQGALKIVTPNFHDFLNLPVKYSSAGDKYPLISSSYANTKVQGMGASSASSNSASAGSIKNHKPYSPPSSTVPAPHYYTLPTTTATTPAPFTASTTTARTTPRTTTTTTTTTTPAPTTVTRRPSVPPTSVATTRRPTPKPTTASSFWSLLESEEYPEPSGPSGPEPVEPPQSSFGMKPPREEGPSVDYGPDYSYDDEYAAPPPRPPQAPALSPRPQNSHQPPAMGLLTTDAPVPASKATTPASTSTSTTTTTTTKAPTTTSTTTTSTTTTTVRPTTRRPQLSTVMILKPFNRKPVVVTAQSSPSTTTTSTSPAPTSTTTTTTTPAPTSAEASSTTSAAPTTSNVVLVPERPSAGPGTSNKVVFEQAPPRQPSAPNAGPAQRPPPVRPQSPYPGPPRPQQQGPIAMPPPLPPRDSPYGMAANQPFRPLYDRRPGPPPGFLQQGAPVPPPGPVPPPAGLPPSGYGDLITDAGGDNNYVSFSFQPPSPQQLRPPPGPPRFPGVEPPRPNPPGPFRQPPPSPPPRPTAVPTAQTAQTTSTTAAEREGAVPPANDKPEKQQQTTKVPSTTKAPPPASSTSRFVFPDEKRDKNVNEQERDAERDGLDTKEIVVHGSFQHPSQRPHGAAVQGQGQGQGQVMDAPPPFRRPPPQTPPADMMPPFALDSDREGSEQQPAYELPPPHNAAAANAAGPVPATDLMPPADPGKIRGPPPSTDWPRPHWETVQGPAQGLGHNGRPKQPYPQGLGQQGLRPKLDTMPPPLGGPGPANPNLGPGHRILPPGGAVPPGYKVHKQDTGLPNILPQFRPNARLSGHPSEQQHGMQLMSLKQYPQQHQHQQQHQQLHQPMHQPMPQRMPLMERPGEGRPLPPHHLAPLLRVNRHNEELQNDAPAPAQVEPESAPPQGLPPPMQHHWPNAARPQPHRRSGPPMAPPMGLDAHPGHPGHPASRRRVATLQMMQQRGVGPTHRVLSRADLPANAPPGPAPVFLVYPVSNAERAEQPALASRPDSEPNKLDDLLEPLYGASSRGDDPVLKPARQPAKEQAKEAAKPPRADFPYAIEHPADIALAAGPGTAARPPPAVPAVADKRRDDFLDAHADGEINVIPYLQDYLPFATKRPPAAATPAKSAALSPGASSSAVTVSSQGQGPPARIVLGSGTSAPPASLQVAHAQPISATLHTVTPTPVGLGPPSRHETVIGGASGGSEFTVGAVMHTLSNHRHSADEAAEAAPSGPPSGTPSGPPVLDDHGFQAPFQASVSVETAPSVPGGAAVTPVEGWSVLSGAMRPGTVDKADIRDIIKETTSTDSSFDFENFKPQLFGGFKPILHEDDAGPAAAASAPSAAPVSSSSTADDAAAPAIHAASTDREERQLTISAAPKGAAATAS</sequence>
<evidence type="ECO:0000313" key="3">
    <source>
        <dbReference type="Proteomes" id="UP000515158"/>
    </source>
</evidence>
<evidence type="ECO:0000313" key="4">
    <source>
        <dbReference type="RefSeq" id="XP_034243925.1"/>
    </source>
</evidence>
<evidence type="ECO:0000256" key="1">
    <source>
        <dbReference type="SAM" id="MobiDB-lite"/>
    </source>
</evidence>
<feature type="signal peptide" evidence="2">
    <location>
        <begin position="1"/>
        <end position="23"/>
    </location>
</feature>
<feature type="compositionally biased region" description="Low complexity" evidence="1">
    <location>
        <begin position="211"/>
        <end position="265"/>
    </location>
</feature>
<dbReference type="GeneID" id="117646809"/>
<feature type="compositionally biased region" description="Basic and acidic residues" evidence="1">
    <location>
        <begin position="709"/>
        <end position="736"/>
    </location>
</feature>
<feature type="compositionally biased region" description="Pro residues" evidence="1">
    <location>
        <begin position="882"/>
        <end position="892"/>
    </location>
</feature>
<feature type="region of interest" description="Disordered" evidence="1">
    <location>
        <begin position="28"/>
        <end position="66"/>
    </location>
</feature>
<gene>
    <name evidence="4 5 6" type="primary">LOC117646809</name>
</gene>
<feature type="compositionally biased region" description="Pro residues" evidence="1">
    <location>
        <begin position="766"/>
        <end position="782"/>
    </location>
</feature>
<feature type="compositionally biased region" description="Basic and acidic residues" evidence="1">
    <location>
        <begin position="1162"/>
        <end position="1174"/>
    </location>
</feature>
<feature type="compositionally biased region" description="Low complexity" evidence="1">
    <location>
        <begin position="1454"/>
        <end position="1484"/>
    </location>
</feature>
<feature type="compositionally biased region" description="Pro residues" evidence="1">
    <location>
        <begin position="1354"/>
        <end position="1364"/>
    </location>
</feature>
<feature type="compositionally biased region" description="Pro residues" evidence="1">
    <location>
        <begin position="612"/>
        <end position="653"/>
    </location>
</feature>
<evidence type="ECO:0000313" key="6">
    <source>
        <dbReference type="RefSeq" id="XP_034243928.1"/>
    </source>
</evidence>
<dbReference type="Proteomes" id="UP000515158">
    <property type="component" value="Unplaced"/>
</dbReference>
<evidence type="ECO:0000256" key="2">
    <source>
        <dbReference type="SAM" id="SignalP"/>
    </source>
</evidence>
<feature type="region of interest" description="Disordered" evidence="1">
    <location>
        <begin position="1010"/>
        <end position="1071"/>
    </location>
</feature>
<feature type="region of interest" description="Disordered" evidence="1">
    <location>
        <begin position="1451"/>
        <end position="1507"/>
    </location>
</feature>
<feature type="compositionally biased region" description="Pro residues" evidence="1">
    <location>
        <begin position="1023"/>
        <end position="1033"/>
    </location>
</feature>
<feature type="compositionally biased region" description="Basic and acidic residues" evidence="1">
    <location>
        <begin position="1130"/>
        <end position="1139"/>
    </location>
</feature>
<feature type="region of interest" description="Disordered" evidence="1">
    <location>
        <begin position="1247"/>
        <end position="1289"/>
    </location>
</feature>
<feature type="compositionally biased region" description="Low complexity" evidence="1">
    <location>
        <begin position="955"/>
        <end position="982"/>
    </location>
</feature>
<dbReference type="KEGG" id="tpal:117646809"/>
<dbReference type="RefSeq" id="XP_034243928.1">
    <property type="nucleotide sequence ID" value="XM_034388037.1"/>
</dbReference>